<protein>
    <recommendedName>
        <fullName evidence="3">Tetratricopeptide repeat protein 30</fullName>
    </recommendedName>
</protein>
<keyword evidence="6" id="KW-1185">Reference proteome</keyword>
<comment type="similarity">
    <text evidence="3">Belongs to the TTC30/dfy-1/fleer family.</text>
</comment>
<evidence type="ECO:0000256" key="1">
    <source>
        <dbReference type="ARBA" id="ARBA00022737"/>
    </source>
</evidence>
<gene>
    <name evidence="5" type="ORF">CLUMA_CG007357</name>
</gene>
<dbReference type="GO" id="GO:0005879">
    <property type="term" value="C:axonemal microtubule"/>
    <property type="evidence" value="ECO:0007669"/>
    <property type="project" value="UniProtKB-UniRule"/>
</dbReference>
<dbReference type="InterPro" id="IPR039941">
    <property type="entry name" value="TT30"/>
</dbReference>
<evidence type="ECO:0000313" key="6">
    <source>
        <dbReference type="Proteomes" id="UP000183832"/>
    </source>
</evidence>
<keyword evidence="3" id="KW-0969">Cilium</keyword>
<dbReference type="PANTHER" id="PTHR20931">
    <property type="entry name" value="TETRATRICOPEPTIDE REPEAT PROTEIN 30"/>
    <property type="match status" value="1"/>
</dbReference>
<dbReference type="Gene3D" id="1.25.40.10">
    <property type="entry name" value="Tetratricopeptide repeat domain"/>
    <property type="match status" value="3"/>
</dbReference>
<evidence type="ECO:0000313" key="5">
    <source>
        <dbReference type="EMBL" id="CRK93830.1"/>
    </source>
</evidence>
<comment type="subcellular location">
    <subcellularLocation>
        <location evidence="3">Cell projection</location>
        <location evidence="3">Cilium</location>
    </subcellularLocation>
</comment>
<feature type="coiled-coil region" evidence="4">
    <location>
        <begin position="593"/>
        <end position="620"/>
    </location>
</feature>
<dbReference type="GO" id="GO:0030992">
    <property type="term" value="C:intraciliary transport particle B"/>
    <property type="evidence" value="ECO:0007669"/>
    <property type="project" value="TreeGrafter"/>
</dbReference>
<accession>A0A1J1I4L8</accession>
<dbReference type="STRING" id="568069.A0A1J1I4L8"/>
<proteinExistence type="inferred from homology"/>
<keyword evidence="1" id="KW-0677">Repeat</keyword>
<evidence type="ECO:0000256" key="2">
    <source>
        <dbReference type="ARBA" id="ARBA00022803"/>
    </source>
</evidence>
<dbReference type="EMBL" id="CVRI01000038">
    <property type="protein sequence ID" value="CRK93830.1"/>
    <property type="molecule type" value="Genomic_DNA"/>
</dbReference>
<dbReference type="AlphaFoldDB" id="A0A1J1I4L8"/>
<dbReference type="SUPFAM" id="SSF48452">
    <property type="entry name" value="TPR-like"/>
    <property type="match status" value="2"/>
</dbReference>
<reference evidence="5 6" key="1">
    <citation type="submission" date="2015-04" db="EMBL/GenBank/DDBJ databases">
        <authorList>
            <person name="Syromyatnikov M.Y."/>
            <person name="Popov V.N."/>
        </authorList>
    </citation>
    <scope>NUCLEOTIDE SEQUENCE [LARGE SCALE GENOMIC DNA]</scope>
</reference>
<organism evidence="5 6">
    <name type="scientific">Clunio marinus</name>
    <dbReference type="NCBI Taxonomy" id="568069"/>
    <lineage>
        <taxon>Eukaryota</taxon>
        <taxon>Metazoa</taxon>
        <taxon>Ecdysozoa</taxon>
        <taxon>Arthropoda</taxon>
        <taxon>Hexapoda</taxon>
        <taxon>Insecta</taxon>
        <taxon>Pterygota</taxon>
        <taxon>Neoptera</taxon>
        <taxon>Endopterygota</taxon>
        <taxon>Diptera</taxon>
        <taxon>Nematocera</taxon>
        <taxon>Chironomoidea</taxon>
        <taxon>Chironomidae</taxon>
        <taxon>Clunio</taxon>
    </lineage>
</organism>
<keyword evidence="3" id="KW-0970">Cilium biogenesis/degradation</keyword>
<evidence type="ECO:0000256" key="3">
    <source>
        <dbReference type="RuleBase" id="RU367070"/>
    </source>
</evidence>
<dbReference type="Proteomes" id="UP000183832">
    <property type="component" value="Unassembled WGS sequence"/>
</dbReference>
<keyword evidence="4" id="KW-0175">Coiled coil</keyword>
<keyword evidence="3" id="KW-0966">Cell projection</keyword>
<evidence type="ECO:0000256" key="4">
    <source>
        <dbReference type="SAM" id="Coils"/>
    </source>
</evidence>
<dbReference type="GO" id="GO:0120170">
    <property type="term" value="F:intraciliary transport particle B binding"/>
    <property type="evidence" value="ECO:0007669"/>
    <property type="project" value="TreeGrafter"/>
</dbReference>
<dbReference type="GO" id="GO:0042073">
    <property type="term" value="P:intraciliary transport"/>
    <property type="evidence" value="ECO:0007669"/>
    <property type="project" value="UniProtKB-UniRule"/>
</dbReference>
<comment type="function">
    <text evidence="3">Required for polyglutamylation of axonemal tubulin. Plays a role in anterograde intraflagellar transport (IFT), the process by which cilia precursors are transported from the base of the cilium to the site of their incorporation at the tip.</text>
</comment>
<dbReference type="OrthoDB" id="10249577at2759"/>
<sequence>MFLLGGKIMFDTIQSTMENAGSSKVGFPVPNRIPPRYESSARTSAMQTVHTSQPPAYLNSKQLNDSSIVSPYLGPKPILITCSTCLTTMKTKILYEKVETSDDGSFNCCCLSSRKIKEGQFNGVINILNSIREASTTRSGLSILGHCYYQTQDFIEASNCYEMLCELCPDVPDYKLYYGQSLYQSGLFDEAIKVTNMIEADHLKEKVLQLQSAIYFSNEDYAASQSILLQRQSGTAQTLNDEGCLLYQANFHDEAMQRFFSSLQTGFNPLTAYNAALCHYRKKEFSQALNLIGDIIERGIRNYPELGIGAQAETEGGARSVGNPPALSLSGLVQALNLKAAIEYQEGNVEGAREALMDLPPRSEPELDPVTLHNMALTGDQLNGTVKLRRLAFLLELGPICPMETFSNLLILCCKHEMFDTAADILAEHAQLTYKFLSPFLYDLLDAIITSQTSLEEAEKKLGVLSSNLATRLRTLSSKVQECRLASDQNALRNALREYESVLNDYEPVAMTRAYIYWRENDFTSAEREFRASAEFCSETTTWRLHAAHVLFMRGDKYKEAAAFYEPIVRQSYEDILSVSAIVLANLCVAYIMTSQNEQAEELMRRVERAEERKNNSETQCLHLCIINLVIGTLYCAKGNYEFGLSRIAHALMVVEGEASTRLCADTWLHVKRCVLGLLCGLAKQIIVLPSIAIQDTVNFLHACEVYGLTTPSVLRDDEVDDQPTIGIEARDLRYLLMKIMEYE</sequence>
<keyword evidence="2 3" id="KW-0802">TPR repeat</keyword>
<name>A0A1J1I4L8_9DIPT</name>
<dbReference type="PANTHER" id="PTHR20931:SF0">
    <property type="entry name" value="TETRATRICOPEPTIDE REPEAT PROTEIN 30"/>
    <property type="match status" value="1"/>
</dbReference>
<dbReference type="InterPro" id="IPR011990">
    <property type="entry name" value="TPR-like_helical_dom_sf"/>
</dbReference>